<dbReference type="OrthoDB" id="1517790at2759"/>
<dbReference type="EMBL" id="FN648374">
    <property type="protein sequence ID" value="CBJ30540.1"/>
    <property type="molecule type" value="Genomic_DNA"/>
</dbReference>
<keyword evidence="1" id="KW-0433">Leucine-rich repeat</keyword>
<dbReference type="PROSITE" id="PS51450">
    <property type="entry name" value="LRR"/>
    <property type="match status" value="3"/>
</dbReference>
<evidence type="ECO:0000313" key="4">
    <source>
        <dbReference type="EMBL" id="CBJ30540.1"/>
    </source>
</evidence>
<organism evidence="4 5">
    <name type="scientific">Ectocarpus siliculosus</name>
    <name type="common">Brown alga</name>
    <name type="synonym">Conferva siliculosa</name>
    <dbReference type="NCBI Taxonomy" id="2880"/>
    <lineage>
        <taxon>Eukaryota</taxon>
        <taxon>Sar</taxon>
        <taxon>Stramenopiles</taxon>
        <taxon>Ochrophyta</taxon>
        <taxon>PX clade</taxon>
        <taxon>Phaeophyceae</taxon>
        <taxon>Ectocarpales</taxon>
        <taxon>Ectocarpaceae</taxon>
        <taxon>Ectocarpus</taxon>
    </lineage>
</organism>
<dbReference type="STRING" id="2880.D7FPT3"/>
<accession>D7FPT3</accession>
<dbReference type="InterPro" id="IPR001611">
    <property type="entry name" value="Leu-rich_rpt"/>
</dbReference>
<reference evidence="4 5" key="1">
    <citation type="journal article" date="2010" name="Nature">
        <title>The Ectocarpus genome and the independent evolution of multicellularity in brown algae.</title>
        <authorList>
            <person name="Cock J.M."/>
            <person name="Sterck L."/>
            <person name="Rouze P."/>
            <person name="Scornet D."/>
            <person name="Allen A.E."/>
            <person name="Amoutzias G."/>
            <person name="Anthouard V."/>
            <person name="Artiguenave F."/>
            <person name="Aury J.M."/>
            <person name="Badger J.H."/>
            <person name="Beszteri B."/>
            <person name="Billiau K."/>
            <person name="Bonnet E."/>
            <person name="Bothwell J.H."/>
            <person name="Bowler C."/>
            <person name="Boyen C."/>
            <person name="Brownlee C."/>
            <person name="Carrano C.J."/>
            <person name="Charrier B."/>
            <person name="Cho G.Y."/>
            <person name="Coelho S.M."/>
            <person name="Collen J."/>
            <person name="Corre E."/>
            <person name="Da Silva C."/>
            <person name="Delage L."/>
            <person name="Delaroque N."/>
            <person name="Dittami S.M."/>
            <person name="Doulbeau S."/>
            <person name="Elias M."/>
            <person name="Farnham G."/>
            <person name="Gachon C.M."/>
            <person name="Gschloessl B."/>
            <person name="Heesch S."/>
            <person name="Jabbari K."/>
            <person name="Jubin C."/>
            <person name="Kawai H."/>
            <person name="Kimura K."/>
            <person name="Kloareg B."/>
            <person name="Kupper F.C."/>
            <person name="Lang D."/>
            <person name="Le Bail A."/>
            <person name="Leblanc C."/>
            <person name="Lerouge P."/>
            <person name="Lohr M."/>
            <person name="Lopez P.J."/>
            <person name="Martens C."/>
            <person name="Maumus F."/>
            <person name="Michel G."/>
            <person name="Miranda-Saavedra D."/>
            <person name="Morales J."/>
            <person name="Moreau H."/>
            <person name="Motomura T."/>
            <person name="Nagasato C."/>
            <person name="Napoli C.A."/>
            <person name="Nelson D.R."/>
            <person name="Nyvall-Collen P."/>
            <person name="Peters A.F."/>
            <person name="Pommier C."/>
            <person name="Potin P."/>
            <person name="Poulain J."/>
            <person name="Quesneville H."/>
            <person name="Read B."/>
            <person name="Rensing S.A."/>
            <person name="Ritter A."/>
            <person name="Rousvoal S."/>
            <person name="Samanta M."/>
            <person name="Samson G."/>
            <person name="Schroeder D.C."/>
            <person name="Segurens B."/>
            <person name="Strittmatter M."/>
            <person name="Tonon T."/>
            <person name="Tregear J.W."/>
            <person name="Valentin K."/>
            <person name="von Dassow P."/>
            <person name="Yamagishi T."/>
            <person name="Van de Peer Y."/>
            <person name="Wincker P."/>
        </authorList>
    </citation>
    <scope>NUCLEOTIDE SEQUENCE [LARGE SCALE GENOMIC DNA]</scope>
    <source>
        <strain evidence="5">Ec32 / CCAP1310/4</strain>
    </source>
</reference>
<dbReference type="PANTHER" id="PTHR46652">
    <property type="entry name" value="LEUCINE-RICH REPEAT AND IQ DOMAIN-CONTAINING PROTEIN 1-RELATED"/>
    <property type="match status" value="1"/>
</dbReference>
<evidence type="ECO:0000256" key="3">
    <source>
        <dbReference type="SAM" id="MobiDB-lite"/>
    </source>
</evidence>
<evidence type="ECO:0000256" key="1">
    <source>
        <dbReference type="ARBA" id="ARBA00022614"/>
    </source>
</evidence>
<evidence type="ECO:0000313" key="5">
    <source>
        <dbReference type="Proteomes" id="UP000002630"/>
    </source>
</evidence>
<gene>
    <name evidence="4" type="ORF">Esi_0199_0028</name>
</gene>
<proteinExistence type="predicted"/>
<dbReference type="eggNOG" id="KOG0531">
    <property type="taxonomic scope" value="Eukaryota"/>
</dbReference>
<dbReference type="EMBL" id="FN649738">
    <property type="protein sequence ID" value="CBJ30540.1"/>
    <property type="molecule type" value="Genomic_DNA"/>
</dbReference>
<name>D7FPT3_ECTSI</name>
<dbReference type="Proteomes" id="UP000002630">
    <property type="component" value="Linkage Group LG13"/>
</dbReference>
<feature type="compositionally biased region" description="Polar residues" evidence="3">
    <location>
        <begin position="376"/>
        <end position="385"/>
    </location>
</feature>
<dbReference type="PANTHER" id="PTHR46652:SF3">
    <property type="entry name" value="LEUCINE-RICH REPEAT-CONTAINING PROTEIN 9"/>
    <property type="match status" value="1"/>
</dbReference>
<dbReference type="InterPro" id="IPR050836">
    <property type="entry name" value="SDS22/Internalin_LRR"/>
</dbReference>
<dbReference type="SUPFAM" id="SSF52058">
    <property type="entry name" value="L domain-like"/>
    <property type="match status" value="1"/>
</dbReference>
<dbReference type="Pfam" id="PF13516">
    <property type="entry name" value="LRR_6"/>
    <property type="match status" value="1"/>
</dbReference>
<dbReference type="SMART" id="SM00369">
    <property type="entry name" value="LRR_TYP"/>
    <property type="match status" value="5"/>
</dbReference>
<keyword evidence="5" id="KW-1185">Reference proteome</keyword>
<keyword evidence="2" id="KW-0677">Repeat</keyword>
<dbReference type="Pfam" id="PF13855">
    <property type="entry name" value="LRR_8"/>
    <property type="match status" value="1"/>
</dbReference>
<evidence type="ECO:0000256" key="2">
    <source>
        <dbReference type="ARBA" id="ARBA00022737"/>
    </source>
</evidence>
<protein>
    <submittedName>
        <fullName evidence="4">Hypothetical leucine rich repeat protein</fullName>
    </submittedName>
</protein>
<sequence>MDRLRSLPRLIILDTSGNPVCSSPHFRLQVLFKIPTLKVLDGVGVGGTEKNEAKLKFIGKLTEEVIFGMYNREKVETIKYLNLSKSKWRSVEVLPTLPFRSLQELNLDNNSLVSFAALGALRSLGVLRLSYNRIDSIGQVESENSAGAAVEEPMFARLEVLYLGFNRITDISALGLECMHHLLAVDLQGNNIGSLGGLNRCRTLVEVNLDGNKIRQLGPPSVLNGLGNLRKLRLEDNGLRVLSPGLGASTPALLSLSLAQNRLSDPAELDRLGALPNLMELSVCGNPMARSGFFCGDRGGKVPGGEECLVQALTLKLKAGPASPGSLAEVAGGVAVGGQHRGGGGQPHHGSVKWAPLSTARRIGSGGGPKRPLKLTSMNFSASSTSEDERGGTASRGGSRIVSGLGEGVAGNISRTSIVGGDKPGAVSLATLDVGARVSPALPYGKVVSLPSGGSGIGLIRGR</sequence>
<dbReference type="InParanoid" id="D7FPT3"/>
<dbReference type="AlphaFoldDB" id="D7FPT3"/>
<dbReference type="InterPro" id="IPR032675">
    <property type="entry name" value="LRR_dom_sf"/>
</dbReference>
<feature type="region of interest" description="Disordered" evidence="3">
    <location>
        <begin position="363"/>
        <end position="401"/>
    </location>
</feature>
<dbReference type="InterPro" id="IPR003591">
    <property type="entry name" value="Leu-rich_rpt_typical-subtyp"/>
</dbReference>
<dbReference type="Gene3D" id="3.80.10.10">
    <property type="entry name" value="Ribonuclease Inhibitor"/>
    <property type="match status" value="3"/>
</dbReference>